<keyword evidence="1" id="KW-0547">Nucleotide-binding</keyword>
<evidence type="ECO:0000256" key="4">
    <source>
        <dbReference type="SAM" id="Phobius"/>
    </source>
</evidence>
<name>A0ABV8TVR3_9ACTN</name>
<evidence type="ECO:0000313" key="6">
    <source>
        <dbReference type="Proteomes" id="UP001595823"/>
    </source>
</evidence>
<organism evidence="5 6">
    <name type="scientific">Salininema proteolyticum</name>
    <dbReference type="NCBI Taxonomy" id="1607685"/>
    <lineage>
        <taxon>Bacteria</taxon>
        <taxon>Bacillati</taxon>
        <taxon>Actinomycetota</taxon>
        <taxon>Actinomycetes</taxon>
        <taxon>Glycomycetales</taxon>
        <taxon>Glycomycetaceae</taxon>
        <taxon>Salininema</taxon>
    </lineage>
</organism>
<keyword evidence="3" id="KW-0143">Chaperone</keyword>
<dbReference type="SUPFAM" id="SSF53067">
    <property type="entry name" value="Actin-like ATPase domain"/>
    <property type="match status" value="2"/>
</dbReference>
<dbReference type="EMBL" id="JBHSDK010000007">
    <property type="protein sequence ID" value="MFC4334562.1"/>
    <property type="molecule type" value="Genomic_DNA"/>
</dbReference>
<protein>
    <submittedName>
        <fullName evidence="5">Hsp70 family protein</fullName>
    </submittedName>
</protein>
<evidence type="ECO:0000256" key="1">
    <source>
        <dbReference type="ARBA" id="ARBA00022741"/>
    </source>
</evidence>
<evidence type="ECO:0000313" key="5">
    <source>
        <dbReference type="EMBL" id="MFC4334562.1"/>
    </source>
</evidence>
<dbReference type="PRINTS" id="PR00301">
    <property type="entry name" value="HEATSHOCK70"/>
</dbReference>
<gene>
    <name evidence="5" type="ORF">ACFPET_05050</name>
</gene>
<keyword evidence="4" id="KW-0472">Membrane</keyword>
<dbReference type="Gene3D" id="3.90.640.10">
    <property type="entry name" value="Actin, Chain A, domain 4"/>
    <property type="match status" value="1"/>
</dbReference>
<dbReference type="PANTHER" id="PTHR42749">
    <property type="entry name" value="CELL SHAPE-DETERMINING PROTEIN MREB"/>
    <property type="match status" value="1"/>
</dbReference>
<dbReference type="Gene3D" id="3.30.420.40">
    <property type="match status" value="2"/>
</dbReference>
<dbReference type="PANTHER" id="PTHR42749:SF1">
    <property type="entry name" value="CELL SHAPE-DETERMINING PROTEIN MREB"/>
    <property type="match status" value="1"/>
</dbReference>
<comment type="caution">
    <text evidence="5">The sequence shown here is derived from an EMBL/GenBank/DDBJ whole genome shotgun (WGS) entry which is preliminary data.</text>
</comment>
<keyword evidence="2" id="KW-0067">ATP-binding</keyword>
<evidence type="ECO:0000256" key="2">
    <source>
        <dbReference type="ARBA" id="ARBA00022840"/>
    </source>
</evidence>
<evidence type="ECO:0000256" key="3">
    <source>
        <dbReference type="ARBA" id="ARBA00023186"/>
    </source>
</evidence>
<dbReference type="Pfam" id="PF00012">
    <property type="entry name" value="HSP70"/>
    <property type="match status" value="1"/>
</dbReference>
<dbReference type="InterPro" id="IPR043129">
    <property type="entry name" value="ATPase_NBD"/>
</dbReference>
<feature type="transmembrane region" description="Helical" evidence="4">
    <location>
        <begin position="389"/>
        <end position="410"/>
    </location>
</feature>
<reference evidence="6" key="1">
    <citation type="journal article" date="2019" name="Int. J. Syst. Evol. Microbiol.">
        <title>The Global Catalogue of Microorganisms (GCM) 10K type strain sequencing project: providing services to taxonomists for standard genome sequencing and annotation.</title>
        <authorList>
            <consortium name="The Broad Institute Genomics Platform"/>
            <consortium name="The Broad Institute Genome Sequencing Center for Infectious Disease"/>
            <person name="Wu L."/>
            <person name="Ma J."/>
        </authorList>
    </citation>
    <scope>NUCLEOTIDE SEQUENCE [LARGE SCALE GENOMIC DNA]</scope>
    <source>
        <strain evidence="6">IBRC-M 10908</strain>
    </source>
</reference>
<sequence>MTPRTRISIDLGTTHLVAVLRRDDGTLRPLLFDGSPLLPAGVFLDESGEVHTGRDARRLASTTPDRYEPHPKRHVDDGELLLGTDTVAVEEAFAALLRRVAAECRQAAGSLPGTVLTCPSTWGDRRKGLLRTAAETAGFPDVEIVTEPVAAARRFDAATESPLGPGEALTVVDIGGGTVDIAVLTRRPDGTHGVVREGGLPDFGGTDLDLAVAEHLKTIPGLADSPLWDRIDRPEAAGDYKARNDLWTESREAKEMLSTASTAPIDVPGADNGVHLTRRELDDIARPLFAPVLAELERLLRAVREEGLRPASLFLVGGAARMPLVAELVEESSGIAPTLVEQPELAVAEGALTEPGSTAETGAPAKPGALPTTPLLPLATGRKGRRARWIAGAAAAAVLAALAIVGFRFWPFADDAIPGVATASAEEVCGEAGAAWPGVLRGPHFSLDVTCAVSTTDTGLVEDLFGSAPGLGADEEFILVRFGDSPEDAEASSVVTIGSKTWRLEGLPEPGTVYAAVAGPDDEAVATVEDSGREQGIDLRTGELIDPVLAYYSGELGERETAFTTEIDYASAGGRWFITGTNITDLEFTVTRNVYSEEEGWLADSGLAAVTVAFEQYHDVVEHGYRFVFEPTTDVAIKGSGETWAPEAVEFSDRDHTEDDGDEVVRRAYTVQFLIPGDLAKFQLVYDPPSTLEFYKERDWMQAGGGDQIRYETIDFTRD</sequence>
<keyword evidence="6" id="KW-1185">Reference proteome</keyword>
<proteinExistence type="predicted"/>
<dbReference type="InterPro" id="IPR013126">
    <property type="entry name" value="Hsp_70_fam"/>
</dbReference>
<dbReference type="Proteomes" id="UP001595823">
    <property type="component" value="Unassembled WGS sequence"/>
</dbReference>
<accession>A0ABV8TVR3</accession>
<dbReference type="RefSeq" id="WP_380618374.1">
    <property type="nucleotide sequence ID" value="NZ_JBHSDK010000007.1"/>
</dbReference>
<keyword evidence="4" id="KW-1133">Transmembrane helix</keyword>
<keyword evidence="4" id="KW-0812">Transmembrane</keyword>